<evidence type="ECO:0000313" key="1">
    <source>
        <dbReference type="EMBL" id="KAF6018192.1"/>
    </source>
</evidence>
<gene>
    <name evidence="1" type="ORF">EB796_023485</name>
</gene>
<proteinExistence type="predicted"/>
<sequence>MSNKCVTYCAIQLIPMSVINIVYPLSTPLLCTVTVSYPPLHYLVYLYHYLVYLYHHLVYLYHYLVYLYQYLVYLLHYLVLSTPCTCINTPDKALCDEVYRRLYWYSIVVGYTE</sequence>
<reference evidence="1" key="1">
    <citation type="submission" date="2020-06" db="EMBL/GenBank/DDBJ databases">
        <title>Draft genome of Bugula neritina, a colonial animal packing powerful symbionts and potential medicines.</title>
        <authorList>
            <person name="Rayko M."/>
        </authorList>
    </citation>
    <scope>NUCLEOTIDE SEQUENCE [LARGE SCALE GENOMIC DNA]</scope>
    <source>
        <strain evidence="1">Kwan_BN1</strain>
    </source>
</reference>
<organism evidence="1 2">
    <name type="scientific">Bugula neritina</name>
    <name type="common">Brown bryozoan</name>
    <name type="synonym">Sertularia neritina</name>
    <dbReference type="NCBI Taxonomy" id="10212"/>
    <lineage>
        <taxon>Eukaryota</taxon>
        <taxon>Metazoa</taxon>
        <taxon>Spiralia</taxon>
        <taxon>Lophotrochozoa</taxon>
        <taxon>Bryozoa</taxon>
        <taxon>Gymnolaemata</taxon>
        <taxon>Cheilostomatida</taxon>
        <taxon>Flustrina</taxon>
        <taxon>Buguloidea</taxon>
        <taxon>Bugulidae</taxon>
        <taxon>Bugula</taxon>
    </lineage>
</organism>
<dbReference type="Proteomes" id="UP000593567">
    <property type="component" value="Unassembled WGS sequence"/>
</dbReference>
<comment type="caution">
    <text evidence="1">The sequence shown here is derived from an EMBL/GenBank/DDBJ whole genome shotgun (WGS) entry which is preliminary data.</text>
</comment>
<name>A0A7J7IWB1_BUGNE</name>
<evidence type="ECO:0000313" key="2">
    <source>
        <dbReference type="Proteomes" id="UP000593567"/>
    </source>
</evidence>
<protein>
    <submittedName>
        <fullName evidence="1">Uncharacterized protein</fullName>
    </submittedName>
</protein>
<dbReference type="EMBL" id="VXIV02003328">
    <property type="protein sequence ID" value="KAF6018192.1"/>
    <property type="molecule type" value="Genomic_DNA"/>
</dbReference>
<keyword evidence="2" id="KW-1185">Reference proteome</keyword>
<accession>A0A7J7IWB1</accession>
<dbReference type="AlphaFoldDB" id="A0A7J7IWB1"/>